<dbReference type="AlphaFoldDB" id="A0A0A9PD52"/>
<evidence type="ECO:0000313" key="1">
    <source>
        <dbReference type="EMBL" id="JAD94126.1"/>
    </source>
</evidence>
<proteinExistence type="predicted"/>
<dbReference type="EMBL" id="GBRH01203769">
    <property type="protein sequence ID" value="JAD94126.1"/>
    <property type="molecule type" value="Transcribed_RNA"/>
</dbReference>
<accession>A0A0A9PD52</accession>
<reference evidence="1" key="1">
    <citation type="submission" date="2014-09" db="EMBL/GenBank/DDBJ databases">
        <authorList>
            <person name="Magalhaes I.L.F."/>
            <person name="Oliveira U."/>
            <person name="Santos F.R."/>
            <person name="Vidigal T.H.D.A."/>
            <person name="Brescovit A.D."/>
            <person name="Santos A.J."/>
        </authorList>
    </citation>
    <scope>NUCLEOTIDE SEQUENCE</scope>
    <source>
        <tissue evidence="1">Shoot tissue taken approximately 20 cm above the soil surface</tissue>
    </source>
</reference>
<sequence>MFTMILELIAQQLVHTQKHGFNSTFNIWQTTIPHNEASSTKYKSITLVDDQPSSNASR</sequence>
<reference evidence="1" key="2">
    <citation type="journal article" date="2015" name="Data Brief">
        <title>Shoot transcriptome of the giant reed, Arundo donax.</title>
        <authorList>
            <person name="Barrero R.A."/>
            <person name="Guerrero F.D."/>
            <person name="Moolhuijzen P."/>
            <person name="Goolsby J.A."/>
            <person name="Tidwell J."/>
            <person name="Bellgard S.E."/>
            <person name="Bellgard M.I."/>
        </authorList>
    </citation>
    <scope>NUCLEOTIDE SEQUENCE</scope>
    <source>
        <tissue evidence="1">Shoot tissue taken approximately 20 cm above the soil surface</tissue>
    </source>
</reference>
<protein>
    <submittedName>
        <fullName evidence="1">Uncharacterized protein</fullName>
    </submittedName>
</protein>
<name>A0A0A9PD52_ARUDO</name>
<organism evidence="1">
    <name type="scientific">Arundo donax</name>
    <name type="common">Giant reed</name>
    <name type="synonym">Donax arundinaceus</name>
    <dbReference type="NCBI Taxonomy" id="35708"/>
    <lineage>
        <taxon>Eukaryota</taxon>
        <taxon>Viridiplantae</taxon>
        <taxon>Streptophyta</taxon>
        <taxon>Embryophyta</taxon>
        <taxon>Tracheophyta</taxon>
        <taxon>Spermatophyta</taxon>
        <taxon>Magnoliopsida</taxon>
        <taxon>Liliopsida</taxon>
        <taxon>Poales</taxon>
        <taxon>Poaceae</taxon>
        <taxon>PACMAD clade</taxon>
        <taxon>Arundinoideae</taxon>
        <taxon>Arundineae</taxon>
        <taxon>Arundo</taxon>
    </lineage>
</organism>